<proteinExistence type="predicted"/>
<evidence type="ECO:0000256" key="1">
    <source>
        <dbReference type="ARBA" id="ARBA00022723"/>
    </source>
</evidence>
<dbReference type="InterPro" id="IPR001623">
    <property type="entry name" value="DnaJ_domain"/>
</dbReference>
<evidence type="ECO:0000256" key="4">
    <source>
        <dbReference type="ARBA" id="ARBA00022833"/>
    </source>
</evidence>
<feature type="region of interest" description="Disordered" evidence="5">
    <location>
        <begin position="1"/>
        <end position="20"/>
    </location>
</feature>
<comment type="caution">
    <text evidence="7">The sequence shown here is derived from an EMBL/GenBank/DDBJ whole genome shotgun (WGS) entry which is preliminary data.</text>
</comment>
<evidence type="ECO:0000313" key="7">
    <source>
        <dbReference type="EMBL" id="EJK54738.1"/>
    </source>
</evidence>
<dbReference type="GO" id="GO:0030544">
    <property type="term" value="F:Hsp70 protein binding"/>
    <property type="evidence" value="ECO:0007669"/>
    <property type="project" value="InterPro"/>
</dbReference>
<dbReference type="InterPro" id="IPR018253">
    <property type="entry name" value="DnaJ_domain_CS"/>
</dbReference>
<keyword evidence="3" id="KW-0863">Zinc-finger</keyword>
<dbReference type="SUPFAM" id="SSF46565">
    <property type="entry name" value="Chaperone J-domain"/>
    <property type="match status" value="1"/>
</dbReference>
<dbReference type="CDD" id="cd06257">
    <property type="entry name" value="DnaJ"/>
    <property type="match status" value="1"/>
</dbReference>
<dbReference type="OrthoDB" id="550424at2759"/>
<evidence type="ECO:0000313" key="8">
    <source>
        <dbReference type="Proteomes" id="UP000266841"/>
    </source>
</evidence>
<dbReference type="FunFam" id="2.10.230.10:FF:000001">
    <property type="entry name" value="DnaJ subfamily A member 2"/>
    <property type="match status" value="1"/>
</dbReference>
<keyword evidence="2" id="KW-0677">Repeat</keyword>
<keyword evidence="1" id="KW-0479">Metal-binding</keyword>
<dbReference type="EMBL" id="AGNL01035358">
    <property type="protein sequence ID" value="EJK54738.1"/>
    <property type="molecule type" value="Genomic_DNA"/>
</dbReference>
<name>K0RM23_THAOC</name>
<reference evidence="7 8" key="1">
    <citation type="journal article" date="2012" name="Genome Biol.">
        <title>Genome and low-iron response of an oceanic diatom adapted to chronic iron limitation.</title>
        <authorList>
            <person name="Lommer M."/>
            <person name="Specht M."/>
            <person name="Roy A.S."/>
            <person name="Kraemer L."/>
            <person name="Andreson R."/>
            <person name="Gutowska M.A."/>
            <person name="Wolf J."/>
            <person name="Bergner S.V."/>
            <person name="Schilhabel M.B."/>
            <person name="Klostermeier U.C."/>
            <person name="Beiko R.G."/>
            <person name="Rosenstiel P."/>
            <person name="Hippler M."/>
            <person name="Laroche J."/>
        </authorList>
    </citation>
    <scope>NUCLEOTIDE SEQUENCE [LARGE SCALE GENOMIC DNA]</scope>
    <source>
        <strain evidence="7 8">CCMP1005</strain>
    </source>
</reference>
<dbReference type="eggNOG" id="KOG0712">
    <property type="taxonomic scope" value="Eukaryota"/>
</dbReference>
<protein>
    <recommendedName>
        <fullName evidence="6">J domain-containing protein</fullName>
    </recommendedName>
</protein>
<dbReference type="InterPro" id="IPR001305">
    <property type="entry name" value="HSP_DnaJ_Cys-rich_dom"/>
</dbReference>
<dbReference type="InterPro" id="IPR036869">
    <property type="entry name" value="J_dom_sf"/>
</dbReference>
<dbReference type="PRINTS" id="PR00625">
    <property type="entry name" value="JDOMAIN"/>
</dbReference>
<dbReference type="Pfam" id="PF00226">
    <property type="entry name" value="DnaJ"/>
    <property type="match status" value="1"/>
</dbReference>
<dbReference type="InterPro" id="IPR036410">
    <property type="entry name" value="HSP_DnaJ_Cys-rich_dom_sf"/>
</dbReference>
<organism evidence="7 8">
    <name type="scientific">Thalassiosira oceanica</name>
    <name type="common">Marine diatom</name>
    <dbReference type="NCBI Taxonomy" id="159749"/>
    <lineage>
        <taxon>Eukaryota</taxon>
        <taxon>Sar</taxon>
        <taxon>Stramenopiles</taxon>
        <taxon>Ochrophyta</taxon>
        <taxon>Bacillariophyta</taxon>
        <taxon>Coscinodiscophyceae</taxon>
        <taxon>Thalassiosirophycidae</taxon>
        <taxon>Thalassiosirales</taxon>
        <taxon>Thalassiosiraceae</taxon>
        <taxon>Thalassiosira</taxon>
    </lineage>
</organism>
<dbReference type="InterPro" id="IPR044713">
    <property type="entry name" value="DNJA1/2-like"/>
</dbReference>
<dbReference type="GO" id="GO:0006457">
    <property type="term" value="P:protein folding"/>
    <property type="evidence" value="ECO:0007669"/>
    <property type="project" value="InterPro"/>
</dbReference>
<dbReference type="SUPFAM" id="SSF49493">
    <property type="entry name" value="HSP40/DnaJ peptide-binding domain"/>
    <property type="match status" value="2"/>
</dbReference>
<dbReference type="Gene3D" id="2.10.230.10">
    <property type="entry name" value="Heat shock protein DnaJ, cysteine-rich domain"/>
    <property type="match status" value="1"/>
</dbReference>
<dbReference type="PANTHER" id="PTHR43888">
    <property type="entry name" value="DNAJ-LIKE-2, ISOFORM A-RELATED"/>
    <property type="match status" value="1"/>
</dbReference>
<dbReference type="Pfam" id="PF01556">
    <property type="entry name" value="DnaJ_C"/>
    <property type="match status" value="1"/>
</dbReference>
<evidence type="ECO:0000256" key="5">
    <source>
        <dbReference type="SAM" id="MobiDB-lite"/>
    </source>
</evidence>
<evidence type="ECO:0000256" key="2">
    <source>
        <dbReference type="ARBA" id="ARBA00022737"/>
    </source>
</evidence>
<dbReference type="PROSITE" id="PS50076">
    <property type="entry name" value="DNAJ_2"/>
    <property type="match status" value="1"/>
</dbReference>
<dbReference type="CDD" id="cd10719">
    <property type="entry name" value="DnaJ_zf"/>
    <property type="match status" value="1"/>
</dbReference>
<keyword evidence="8" id="KW-1185">Reference proteome</keyword>
<evidence type="ECO:0000256" key="3">
    <source>
        <dbReference type="ARBA" id="ARBA00022771"/>
    </source>
</evidence>
<dbReference type="Pfam" id="PF00684">
    <property type="entry name" value="DnaJ_CXXCXGXG"/>
    <property type="match status" value="1"/>
</dbReference>
<dbReference type="CDD" id="cd10747">
    <property type="entry name" value="DnaJ_C"/>
    <property type="match status" value="1"/>
</dbReference>
<gene>
    <name evidence="7" type="ORF">THAOC_25610</name>
</gene>
<dbReference type="GO" id="GO:0051082">
    <property type="term" value="F:unfolded protein binding"/>
    <property type="evidence" value="ECO:0007669"/>
    <property type="project" value="InterPro"/>
</dbReference>
<dbReference type="SMART" id="SM00271">
    <property type="entry name" value="DnaJ"/>
    <property type="match status" value="1"/>
</dbReference>
<dbReference type="InterPro" id="IPR008971">
    <property type="entry name" value="HSP40/DnaJ_pept-bd"/>
</dbReference>
<feature type="domain" description="J" evidence="6">
    <location>
        <begin position="44"/>
        <end position="139"/>
    </location>
</feature>
<dbReference type="FunFam" id="2.60.260.20:FF:000003">
    <property type="entry name" value="DnaJ subfamily A member 2"/>
    <property type="match status" value="1"/>
</dbReference>
<dbReference type="AlphaFoldDB" id="K0RM23"/>
<dbReference type="Gene3D" id="1.10.287.110">
    <property type="entry name" value="DnaJ domain"/>
    <property type="match status" value="1"/>
</dbReference>
<sequence>MFFGGGKKRVDEDRTHLNTSPTRLEAVLGEGMGGRPRADVDTTKLYETLGVSQGAAGLSLFTTSHLVHPHMTGRQECQWQGNKEGEQKMRRAVCVVYVLKLAVKHHPDKGGDEQKFKEISAAYEILSDTEKRATYDKYGLEGLSEDGGRSRASGPKKGESVNHPLKVSLEDLYNGKTAKIAINRQVIVGEAKICNTCDGQGVVLELRQIALGMVQQIQRRCTDCGGTGYRATRKKERKILEVLVEKGMKHNEKIQFRGMADEKPNMEAGDVNFIIQEKDHDLFKRKGADLLITKTLSLNEALCGFEWTFKHLDGREIAIKSKPGEVIKPEATSTQPFVKIVPNEVRSDLQHDKTSLFG</sequence>
<dbReference type="PROSITE" id="PS00636">
    <property type="entry name" value="DNAJ_1"/>
    <property type="match status" value="1"/>
</dbReference>
<dbReference type="GO" id="GO:0008270">
    <property type="term" value="F:zinc ion binding"/>
    <property type="evidence" value="ECO:0007669"/>
    <property type="project" value="UniProtKB-KW"/>
</dbReference>
<keyword evidence="4" id="KW-0862">Zinc</keyword>
<dbReference type="Proteomes" id="UP000266841">
    <property type="component" value="Unassembled WGS sequence"/>
</dbReference>
<evidence type="ECO:0000259" key="6">
    <source>
        <dbReference type="PROSITE" id="PS50076"/>
    </source>
</evidence>
<accession>K0RM23</accession>
<dbReference type="SUPFAM" id="SSF57938">
    <property type="entry name" value="DnaJ/Hsp40 cysteine-rich domain"/>
    <property type="match status" value="1"/>
</dbReference>
<dbReference type="Gene3D" id="2.60.260.20">
    <property type="entry name" value="Urease metallochaperone UreE, N-terminal domain"/>
    <property type="match status" value="2"/>
</dbReference>
<dbReference type="InterPro" id="IPR002939">
    <property type="entry name" value="DnaJ_C"/>
</dbReference>